<sequence>MSGLLGQAPNCLRHHAAHVAMAWAMGLRRLKSLRAMDPAFATAAADEILGDMRVALRRLELAATGCPALQAMQQAAAPPKPEP</sequence>
<comment type="caution">
    <text evidence="1">The sequence shown here is derived from an EMBL/GenBank/DDBJ whole genome shotgun (WGS) entry which is preliminary data.</text>
</comment>
<evidence type="ECO:0000313" key="1">
    <source>
        <dbReference type="EMBL" id="NDY41236.1"/>
    </source>
</evidence>
<protein>
    <submittedName>
        <fullName evidence="1">Uncharacterized protein</fullName>
    </submittedName>
</protein>
<dbReference type="AlphaFoldDB" id="A0A6N9TRM9"/>
<accession>A0A6N9TRM9</accession>
<reference evidence="1 2" key="1">
    <citation type="submission" date="2020-02" db="EMBL/GenBank/DDBJ databases">
        <title>Comparative genomics of sulfur disproportionating microorganisms.</title>
        <authorList>
            <person name="Ward L.M."/>
            <person name="Bertran E."/>
            <person name="Johnston D.T."/>
        </authorList>
    </citation>
    <scope>NUCLEOTIDE SEQUENCE [LARGE SCALE GENOMIC DNA]</scope>
    <source>
        <strain evidence="1 2">DSM 100025</strain>
    </source>
</reference>
<organism evidence="1 2">
    <name type="scientific">Dissulfurirhabdus thermomarina</name>
    <dbReference type="NCBI Taxonomy" id="1765737"/>
    <lineage>
        <taxon>Bacteria</taxon>
        <taxon>Deltaproteobacteria</taxon>
        <taxon>Dissulfurirhabdaceae</taxon>
        <taxon>Dissulfurirhabdus</taxon>
    </lineage>
</organism>
<dbReference type="Proteomes" id="UP000469346">
    <property type="component" value="Unassembled WGS sequence"/>
</dbReference>
<dbReference type="RefSeq" id="WP_163297329.1">
    <property type="nucleotide sequence ID" value="NZ_JAAGRR010000001.1"/>
</dbReference>
<dbReference type="EMBL" id="JAAGRR010000001">
    <property type="protein sequence ID" value="NDY41236.1"/>
    <property type="molecule type" value="Genomic_DNA"/>
</dbReference>
<evidence type="ECO:0000313" key="2">
    <source>
        <dbReference type="Proteomes" id="UP000469346"/>
    </source>
</evidence>
<name>A0A6N9TRM9_DISTH</name>
<keyword evidence="2" id="KW-1185">Reference proteome</keyword>
<gene>
    <name evidence="1" type="ORF">G3N55_00025</name>
</gene>
<proteinExistence type="predicted"/>